<dbReference type="Pfam" id="PF00392">
    <property type="entry name" value="GntR"/>
    <property type="match status" value="1"/>
</dbReference>
<evidence type="ECO:0000256" key="2">
    <source>
        <dbReference type="ARBA" id="ARBA00023125"/>
    </source>
</evidence>
<dbReference type="Pfam" id="PF07729">
    <property type="entry name" value="FCD"/>
    <property type="match status" value="1"/>
</dbReference>
<name>A0A1P8UP91_9RHOB</name>
<dbReference type="InterPro" id="IPR000524">
    <property type="entry name" value="Tscrpt_reg_HTH_GntR"/>
</dbReference>
<dbReference type="Gene3D" id="1.10.10.10">
    <property type="entry name" value="Winged helix-like DNA-binding domain superfamily/Winged helix DNA-binding domain"/>
    <property type="match status" value="1"/>
</dbReference>
<dbReference type="RefSeq" id="WP_076695490.1">
    <property type="nucleotide sequence ID" value="NZ_CP015093.1"/>
</dbReference>
<keyword evidence="3" id="KW-0804">Transcription</keyword>
<sequence>MSEAQTKRGDRAQHIHFLIRDAIITGKLAPGSALRQEELAKTYASSRMPIREALRSLSAEGLVQLIPNRGAIVAPIDPNELRENFEMREAAETLAIRLALPHLSNAHIDRAAEIQDQIESCKIEDFGRLNKAFHLSLYEPSNRPRLLAHIGSLHDIAERYHRFTLQQLDYFDRSSADHRAIVDACYKRDAERAISLTSSHIVDAGKTLESYLRNV</sequence>
<dbReference type="InterPro" id="IPR008920">
    <property type="entry name" value="TF_FadR/GntR_C"/>
</dbReference>
<protein>
    <submittedName>
        <fullName evidence="5">Transcriptional regulator</fullName>
    </submittedName>
</protein>
<dbReference type="PANTHER" id="PTHR43537:SF24">
    <property type="entry name" value="GLUCONATE OPERON TRANSCRIPTIONAL REPRESSOR"/>
    <property type="match status" value="1"/>
</dbReference>
<dbReference type="CDD" id="cd07377">
    <property type="entry name" value="WHTH_GntR"/>
    <property type="match status" value="1"/>
</dbReference>
<dbReference type="PROSITE" id="PS50949">
    <property type="entry name" value="HTH_GNTR"/>
    <property type="match status" value="1"/>
</dbReference>
<dbReference type="SMART" id="SM00345">
    <property type="entry name" value="HTH_GNTR"/>
    <property type="match status" value="1"/>
</dbReference>
<gene>
    <name evidence="5" type="ORF">Ga0080574_TMP843</name>
</gene>
<dbReference type="SUPFAM" id="SSF46785">
    <property type="entry name" value="Winged helix' DNA-binding domain"/>
    <property type="match status" value="1"/>
</dbReference>
<dbReference type="EMBL" id="CP015093">
    <property type="protein sequence ID" value="APZ51177.1"/>
    <property type="molecule type" value="Genomic_DNA"/>
</dbReference>
<keyword evidence="1" id="KW-0805">Transcription regulation</keyword>
<dbReference type="Gene3D" id="1.20.120.530">
    <property type="entry name" value="GntR ligand-binding domain-like"/>
    <property type="match status" value="1"/>
</dbReference>
<dbReference type="GO" id="GO:0003700">
    <property type="term" value="F:DNA-binding transcription factor activity"/>
    <property type="evidence" value="ECO:0007669"/>
    <property type="project" value="InterPro"/>
</dbReference>
<organism evidence="5 6">
    <name type="scientific">Salipiger abyssi</name>
    <dbReference type="NCBI Taxonomy" id="1250539"/>
    <lineage>
        <taxon>Bacteria</taxon>
        <taxon>Pseudomonadati</taxon>
        <taxon>Pseudomonadota</taxon>
        <taxon>Alphaproteobacteria</taxon>
        <taxon>Rhodobacterales</taxon>
        <taxon>Roseobacteraceae</taxon>
        <taxon>Salipiger</taxon>
    </lineage>
</organism>
<dbReference type="InterPro" id="IPR011711">
    <property type="entry name" value="GntR_C"/>
</dbReference>
<evidence type="ECO:0000313" key="6">
    <source>
        <dbReference type="Proteomes" id="UP000187059"/>
    </source>
</evidence>
<dbReference type="KEGG" id="paby:Ga0080574_TMP843"/>
<dbReference type="OrthoDB" id="9788098at2"/>
<evidence type="ECO:0000256" key="3">
    <source>
        <dbReference type="ARBA" id="ARBA00023163"/>
    </source>
</evidence>
<dbReference type="STRING" id="1250539.Ga0080574_TMP843"/>
<dbReference type="Proteomes" id="UP000187059">
    <property type="component" value="Chromosome"/>
</dbReference>
<dbReference type="InterPro" id="IPR036388">
    <property type="entry name" value="WH-like_DNA-bd_sf"/>
</dbReference>
<reference evidence="5 6" key="1">
    <citation type="submission" date="2016-04" db="EMBL/GenBank/DDBJ databases">
        <title>Deep-sea bacteria in the southern Pacific.</title>
        <authorList>
            <person name="Tang K."/>
        </authorList>
    </citation>
    <scope>NUCLEOTIDE SEQUENCE [LARGE SCALE GENOMIC DNA]</scope>
    <source>
        <strain evidence="5 6">JLT2014</strain>
    </source>
</reference>
<evidence type="ECO:0000256" key="1">
    <source>
        <dbReference type="ARBA" id="ARBA00023015"/>
    </source>
</evidence>
<keyword evidence="2" id="KW-0238">DNA-binding</keyword>
<dbReference type="PANTHER" id="PTHR43537">
    <property type="entry name" value="TRANSCRIPTIONAL REGULATOR, GNTR FAMILY"/>
    <property type="match status" value="1"/>
</dbReference>
<feature type="domain" description="HTH gntR-type" evidence="4">
    <location>
        <begin position="9"/>
        <end position="76"/>
    </location>
</feature>
<dbReference type="SMART" id="SM00895">
    <property type="entry name" value="FCD"/>
    <property type="match status" value="1"/>
</dbReference>
<accession>A0A1P8UP91</accession>
<keyword evidence="6" id="KW-1185">Reference proteome</keyword>
<evidence type="ECO:0000313" key="5">
    <source>
        <dbReference type="EMBL" id="APZ51177.1"/>
    </source>
</evidence>
<dbReference type="GO" id="GO:0003677">
    <property type="term" value="F:DNA binding"/>
    <property type="evidence" value="ECO:0007669"/>
    <property type="project" value="UniProtKB-KW"/>
</dbReference>
<dbReference type="SUPFAM" id="SSF48008">
    <property type="entry name" value="GntR ligand-binding domain-like"/>
    <property type="match status" value="1"/>
</dbReference>
<dbReference type="InterPro" id="IPR036390">
    <property type="entry name" value="WH_DNA-bd_sf"/>
</dbReference>
<dbReference type="PRINTS" id="PR00035">
    <property type="entry name" value="HTHGNTR"/>
</dbReference>
<proteinExistence type="predicted"/>
<dbReference type="AlphaFoldDB" id="A0A1P8UP91"/>
<evidence type="ECO:0000259" key="4">
    <source>
        <dbReference type="PROSITE" id="PS50949"/>
    </source>
</evidence>